<proteinExistence type="inferred from homology"/>
<dbReference type="PANTHER" id="PTHR30290">
    <property type="entry name" value="PERIPLASMIC BINDING COMPONENT OF ABC TRANSPORTER"/>
    <property type="match status" value="1"/>
</dbReference>
<gene>
    <name evidence="6" type="ORF">FJM51_07900</name>
</gene>
<dbReference type="InterPro" id="IPR039424">
    <property type="entry name" value="SBP_5"/>
</dbReference>
<dbReference type="GO" id="GO:0030288">
    <property type="term" value="C:outer membrane-bounded periplasmic space"/>
    <property type="evidence" value="ECO:0007669"/>
    <property type="project" value="UniProtKB-ARBA"/>
</dbReference>
<dbReference type="Gene3D" id="3.40.190.10">
    <property type="entry name" value="Periplasmic binding protein-like II"/>
    <property type="match status" value="1"/>
</dbReference>
<dbReference type="InterPro" id="IPR000914">
    <property type="entry name" value="SBP_5_dom"/>
</dbReference>
<feature type="domain" description="Solute-binding protein family 5" evidence="5">
    <location>
        <begin position="104"/>
        <end position="448"/>
    </location>
</feature>
<protein>
    <submittedName>
        <fullName evidence="6">ABC transporter substrate-binding protein</fullName>
    </submittedName>
</protein>
<dbReference type="Proteomes" id="UP000319255">
    <property type="component" value="Unassembled WGS sequence"/>
</dbReference>
<dbReference type="InterPro" id="IPR030678">
    <property type="entry name" value="Peptide/Ni-bd"/>
</dbReference>
<evidence type="ECO:0000313" key="7">
    <source>
        <dbReference type="Proteomes" id="UP000319255"/>
    </source>
</evidence>
<evidence type="ECO:0000256" key="3">
    <source>
        <dbReference type="ARBA" id="ARBA00022448"/>
    </source>
</evidence>
<dbReference type="EMBL" id="VFRP01000006">
    <property type="protein sequence ID" value="TPE51618.1"/>
    <property type="molecule type" value="Genomic_DNA"/>
</dbReference>
<organism evidence="6 7">
    <name type="scientific">Amaricoccus solimangrovi</name>
    <dbReference type="NCBI Taxonomy" id="2589815"/>
    <lineage>
        <taxon>Bacteria</taxon>
        <taxon>Pseudomonadati</taxon>
        <taxon>Pseudomonadota</taxon>
        <taxon>Alphaproteobacteria</taxon>
        <taxon>Rhodobacterales</taxon>
        <taxon>Paracoccaceae</taxon>
        <taxon>Amaricoccus</taxon>
    </lineage>
</organism>
<dbReference type="Gene3D" id="3.10.105.10">
    <property type="entry name" value="Dipeptide-binding Protein, Domain 3"/>
    <property type="match status" value="1"/>
</dbReference>
<reference evidence="6 7" key="1">
    <citation type="submission" date="2019-06" db="EMBL/GenBank/DDBJ databases">
        <title>A novel bacterium of genus Amaricoccus, isolated from marine sediment.</title>
        <authorList>
            <person name="Huang H."/>
            <person name="Mo K."/>
            <person name="Hu Y."/>
        </authorList>
    </citation>
    <scope>NUCLEOTIDE SEQUENCE [LARGE SCALE GENOMIC DNA]</scope>
    <source>
        <strain evidence="6 7">HB172011</strain>
    </source>
</reference>
<dbReference type="RefSeq" id="WP_140453593.1">
    <property type="nucleotide sequence ID" value="NZ_VFRP01000006.1"/>
</dbReference>
<dbReference type="GO" id="GO:0043190">
    <property type="term" value="C:ATP-binding cassette (ABC) transporter complex"/>
    <property type="evidence" value="ECO:0007669"/>
    <property type="project" value="InterPro"/>
</dbReference>
<dbReference type="CDD" id="cd08503">
    <property type="entry name" value="PBP2_NikA_DppA_OppA_like_17"/>
    <property type="match status" value="1"/>
</dbReference>
<dbReference type="InterPro" id="IPR006311">
    <property type="entry name" value="TAT_signal"/>
</dbReference>
<accession>A0A501WQI8</accession>
<dbReference type="PIRSF" id="PIRSF002741">
    <property type="entry name" value="MppA"/>
    <property type="match status" value="1"/>
</dbReference>
<name>A0A501WQI8_9RHOB</name>
<keyword evidence="4" id="KW-0732">Signal</keyword>
<sequence>MTNENSTNHRAIDAALRDLGAGRMNRRAFVGRALALGLALPATTALMSGQARATPTRGGTFRVGMADGASTDNWDPAVTNTRYMIHMNHVNRNMLTTIRSDNTLGPELAKSWQATPDAKTWTFDLVEGVTFHSGKSMTSEDVIATINYHRDPKSESAVASLLEQIADIKADGPNRVIFTLSGGNADFPYLMTDYHLCILPSDGAGGVVISEDGTGAYMVVSHQPGVRTELVRNPNYWKQDAAYFDGVVFTSINDATARQSALMTGSVDAVDEVSVNTVSLLSRAPGILIDTADTASYVSMPMRMNVAPFDNADVRMALKLGLPRQQIIDTVLGGYGVIGNDHPVAPTMPFHADLEQRPYDPEQARFHLKRAGFDRLSVDFHCSDAPFAGGVDAAVLYQQALVDAGIDLNIVREPTDGYWSNVWNVKPFTLGQWGARPTPDMILSLVYQSGAPWNESMFSDGRFDRILVEARAELDNARRADMYAELQRIVRDEAGTPVPFFKKYVFARRDTVMHGDALTGTWPLDGYHAVERWWFA</sequence>
<evidence type="ECO:0000259" key="5">
    <source>
        <dbReference type="Pfam" id="PF00496"/>
    </source>
</evidence>
<evidence type="ECO:0000313" key="6">
    <source>
        <dbReference type="EMBL" id="TPE51618.1"/>
    </source>
</evidence>
<evidence type="ECO:0000256" key="1">
    <source>
        <dbReference type="ARBA" id="ARBA00004418"/>
    </source>
</evidence>
<keyword evidence="7" id="KW-1185">Reference proteome</keyword>
<comment type="similarity">
    <text evidence="2">Belongs to the bacterial solute-binding protein 5 family.</text>
</comment>
<dbReference type="OrthoDB" id="9803988at2"/>
<keyword evidence="3" id="KW-0813">Transport</keyword>
<evidence type="ECO:0000256" key="4">
    <source>
        <dbReference type="ARBA" id="ARBA00022729"/>
    </source>
</evidence>
<dbReference type="AlphaFoldDB" id="A0A501WQI8"/>
<dbReference type="GO" id="GO:0015833">
    <property type="term" value="P:peptide transport"/>
    <property type="evidence" value="ECO:0007669"/>
    <property type="project" value="TreeGrafter"/>
</dbReference>
<dbReference type="PANTHER" id="PTHR30290:SF10">
    <property type="entry name" value="PERIPLASMIC OLIGOPEPTIDE-BINDING PROTEIN-RELATED"/>
    <property type="match status" value="1"/>
</dbReference>
<dbReference type="PROSITE" id="PS51318">
    <property type="entry name" value="TAT"/>
    <property type="match status" value="1"/>
</dbReference>
<comment type="caution">
    <text evidence="6">The sequence shown here is derived from an EMBL/GenBank/DDBJ whole genome shotgun (WGS) entry which is preliminary data.</text>
</comment>
<dbReference type="Pfam" id="PF00496">
    <property type="entry name" value="SBP_bac_5"/>
    <property type="match status" value="1"/>
</dbReference>
<dbReference type="GO" id="GO:1904680">
    <property type="term" value="F:peptide transmembrane transporter activity"/>
    <property type="evidence" value="ECO:0007669"/>
    <property type="project" value="TreeGrafter"/>
</dbReference>
<dbReference type="Gene3D" id="3.90.76.10">
    <property type="entry name" value="Dipeptide-binding Protein, Domain 1"/>
    <property type="match status" value="1"/>
</dbReference>
<evidence type="ECO:0000256" key="2">
    <source>
        <dbReference type="ARBA" id="ARBA00005695"/>
    </source>
</evidence>
<dbReference type="SUPFAM" id="SSF53850">
    <property type="entry name" value="Periplasmic binding protein-like II"/>
    <property type="match status" value="1"/>
</dbReference>
<comment type="subcellular location">
    <subcellularLocation>
        <location evidence="1">Periplasm</location>
    </subcellularLocation>
</comment>